<feature type="compositionally biased region" description="Low complexity" evidence="3">
    <location>
        <begin position="25"/>
        <end position="69"/>
    </location>
</feature>
<dbReference type="InterPro" id="IPR038482">
    <property type="entry name" value="Tp34-type_sf"/>
</dbReference>
<organism evidence="5 6">
    <name type="scientific">Catonella massiliensis</name>
    <dbReference type="NCBI Taxonomy" id="2799636"/>
    <lineage>
        <taxon>Bacteria</taxon>
        <taxon>Bacillati</taxon>
        <taxon>Bacillota</taxon>
        <taxon>Clostridia</taxon>
        <taxon>Lachnospirales</taxon>
        <taxon>Lachnospiraceae</taxon>
        <taxon>Catonella</taxon>
    </lineage>
</organism>
<keyword evidence="6" id="KW-1185">Reference proteome</keyword>
<comment type="similarity">
    <text evidence="1">Belongs to the UPF0423 family.</text>
</comment>
<feature type="region of interest" description="Disordered" evidence="3">
    <location>
        <begin position="24"/>
        <end position="82"/>
    </location>
</feature>
<protein>
    <submittedName>
        <fullName evidence="5">Iron transporter</fullName>
    </submittedName>
</protein>
<evidence type="ECO:0000313" key="5">
    <source>
        <dbReference type="EMBL" id="MBK5896554.1"/>
    </source>
</evidence>
<dbReference type="Gene3D" id="2.60.40.2480">
    <property type="entry name" value="Periplasmic metal-binding protein Tp34-type"/>
    <property type="match status" value="1"/>
</dbReference>
<evidence type="ECO:0000256" key="2">
    <source>
        <dbReference type="ARBA" id="ARBA00022729"/>
    </source>
</evidence>
<gene>
    <name evidence="5" type="ORF">JJN12_01970</name>
</gene>
<dbReference type="RefSeq" id="WP_208428118.1">
    <property type="nucleotide sequence ID" value="NZ_JAEPRJ010000001.1"/>
</dbReference>
<name>A0ABS1IXD8_9FIRM</name>
<dbReference type="InterPro" id="IPR018470">
    <property type="entry name" value="Metal-bd_Tp34-typ"/>
</dbReference>
<reference evidence="5 6" key="1">
    <citation type="submission" date="2021-01" db="EMBL/GenBank/DDBJ databases">
        <title>Isolation and description of Catonella massiliensis sp. nov., a novel Catonella species, isolated from a stable periodontitis subject.</title>
        <authorList>
            <person name="Antezack A."/>
            <person name="Boxberger M."/>
            <person name="La Scola B."/>
            <person name="Monnet-Corti V."/>
        </authorList>
    </citation>
    <scope>NUCLEOTIDE SEQUENCE [LARGE SCALE GENOMIC DNA]</scope>
    <source>
        <strain evidence="5 6">Marseille-Q4567</strain>
    </source>
</reference>
<evidence type="ECO:0000256" key="4">
    <source>
        <dbReference type="SAM" id="SignalP"/>
    </source>
</evidence>
<proteinExistence type="inferred from homology"/>
<dbReference type="PROSITE" id="PS51257">
    <property type="entry name" value="PROKAR_LIPOPROTEIN"/>
    <property type="match status" value="1"/>
</dbReference>
<dbReference type="EMBL" id="JAEPRJ010000001">
    <property type="protein sequence ID" value="MBK5896554.1"/>
    <property type="molecule type" value="Genomic_DNA"/>
</dbReference>
<accession>A0ABS1IXD8</accession>
<keyword evidence="2 4" id="KW-0732">Signal</keyword>
<evidence type="ECO:0000256" key="3">
    <source>
        <dbReference type="SAM" id="MobiDB-lite"/>
    </source>
</evidence>
<evidence type="ECO:0000313" key="6">
    <source>
        <dbReference type="Proteomes" id="UP000604730"/>
    </source>
</evidence>
<dbReference type="Pfam" id="PF10634">
    <property type="entry name" value="Iron_transport"/>
    <property type="match status" value="1"/>
</dbReference>
<feature type="signal peptide" evidence="4">
    <location>
        <begin position="1"/>
        <end position="18"/>
    </location>
</feature>
<comment type="caution">
    <text evidence="5">The sequence shown here is derived from an EMBL/GenBank/DDBJ whole genome shotgun (WGS) entry which is preliminary data.</text>
</comment>
<sequence>MKKKLLSLAIAGTFVVTAITGCGQKTTTSSTTSKATSTASTASKTSSAATSTTSTASKTSSTASSKTSSVVADKGSASTTAPGDAAGFTEIPIFEDEKVGFLNVSAVYFQPVPMAPGQEKIDKENEVHLEADISALENKLGFGTGDWVPYLTIDYLISDKDGKEVAKGTFMPMSASDGPHYGANIKMGESGSYKLKFTIHSPAEKGYLIHSDAETGPGAVLEDYFKDGNLTVEKDWDYVKQSW</sequence>
<evidence type="ECO:0000256" key="1">
    <source>
        <dbReference type="ARBA" id="ARBA00010013"/>
    </source>
</evidence>
<dbReference type="Proteomes" id="UP000604730">
    <property type="component" value="Unassembled WGS sequence"/>
</dbReference>
<feature type="chain" id="PRO_5046502191" evidence="4">
    <location>
        <begin position="19"/>
        <end position="243"/>
    </location>
</feature>